<protein>
    <submittedName>
        <fullName evidence="9">Riboflavin transport system permease protein RibX</fullName>
    </submittedName>
</protein>
<organism evidence="9 10">
    <name type="scientific">Vibrio hippocampi</name>
    <dbReference type="NCBI Taxonomy" id="654686"/>
    <lineage>
        <taxon>Bacteria</taxon>
        <taxon>Pseudomonadati</taxon>
        <taxon>Pseudomonadota</taxon>
        <taxon>Gammaproteobacteria</taxon>
        <taxon>Vibrionales</taxon>
        <taxon>Vibrionaceae</taxon>
        <taxon>Vibrio</taxon>
    </lineage>
</organism>
<evidence type="ECO:0000256" key="1">
    <source>
        <dbReference type="ARBA" id="ARBA00004651"/>
    </source>
</evidence>
<keyword evidence="2 7" id="KW-0813">Transport</keyword>
<feature type="transmembrane region" description="Helical" evidence="7">
    <location>
        <begin position="123"/>
        <end position="144"/>
    </location>
</feature>
<name>A0ABM8ZN78_9VIBR</name>
<evidence type="ECO:0000256" key="5">
    <source>
        <dbReference type="ARBA" id="ARBA00022989"/>
    </source>
</evidence>
<gene>
    <name evidence="9" type="primary">ribX_2</name>
    <name evidence="9" type="ORF">VHP8226_03753</name>
</gene>
<dbReference type="InterPro" id="IPR035906">
    <property type="entry name" value="MetI-like_sf"/>
</dbReference>
<feature type="domain" description="ABC transmembrane type-1" evidence="8">
    <location>
        <begin position="57"/>
        <end position="235"/>
    </location>
</feature>
<dbReference type="SUPFAM" id="SSF161098">
    <property type="entry name" value="MetI-like"/>
    <property type="match status" value="1"/>
</dbReference>
<dbReference type="Gene3D" id="1.10.3720.10">
    <property type="entry name" value="MetI-like"/>
    <property type="match status" value="1"/>
</dbReference>
<evidence type="ECO:0000256" key="2">
    <source>
        <dbReference type="ARBA" id="ARBA00022448"/>
    </source>
</evidence>
<dbReference type="RefSeq" id="WP_237486547.1">
    <property type="nucleotide sequence ID" value="NZ_CAKLCM010000003.1"/>
</dbReference>
<dbReference type="PROSITE" id="PS50928">
    <property type="entry name" value="ABC_TM1"/>
    <property type="match status" value="1"/>
</dbReference>
<proteinExistence type="inferred from homology"/>
<feature type="transmembrane region" description="Helical" evidence="7">
    <location>
        <begin position="172"/>
        <end position="194"/>
    </location>
</feature>
<feature type="transmembrane region" description="Helical" evidence="7">
    <location>
        <begin position="92"/>
        <end position="117"/>
    </location>
</feature>
<feature type="transmembrane region" description="Helical" evidence="7">
    <location>
        <begin position="214"/>
        <end position="234"/>
    </location>
</feature>
<keyword evidence="6 7" id="KW-0472">Membrane</keyword>
<comment type="subcellular location">
    <subcellularLocation>
        <location evidence="1 7">Cell membrane</location>
        <topology evidence="1 7">Multi-pass membrane protein</topology>
    </subcellularLocation>
</comment>
<evidence type="ECO:0000256" key="7">
    <source>
        <dbReference type="RuleBase" id="RU363032"/>
    </source>
</evidence>
<dbReference type="CDD" id="cd06261">
    <property type="entry name" value="TM_PBP2"/>
    <property type="match status" value="1"/>
</dbReference>
<dbReference type="Pfam" id="PF00528">
    <property type="entry name" value="BPD_transp_1"/>
    <property type="match status" value="1"/>
</dbReference>
<evidence type="ECO:0000259" key="8">
    <source>
        <dbReference type="PROSITE" id="PS50928"/>
    </source>
</evidence>
<keyword evidence="4 7" id="KW-0812">Transmembrane</keyword>
<dbReference type="Proteomes" id="UP000838160">
    <property type="component" value="Unassembled WGS sequence"/>
</dbReference>
<evidence type="ECO:0000313" key="9">
    <source>
        <dbReference type="EMBL" id="CAH0530026.1"/>
    </source>
</evidence>
<keyword evidence="3" id="KW-1003">Cell membrane</keyword>
<accession>A0ABM8ZN78</accession>
<evidence type="ECO:0000256" key="3">
    <source>
        <dbReference type="ARBA" id="ARBA00022475"/>
    </source>
</evidence>
<evidence type="ECO:0000256" key="6">
    <source>
        <dbReference type="ARBA" id="ARBA00023136"/>
    </source>
</evidence>
<feature type="transmembrane region" description="Helical" evidence="7">
    <location>
        <begin position="55"/>
        <end position="80"/>
    </location>
</feature>
<sequence>MTQAYKRYLPVLTLAMILPLWELICFIGSIPSYLLPAPSDIVEAFAAVDAGRWLSHLWATLYIAIAGFMLSVVVSIPIAVAMVRSEYLNKTIYPMLVVIQSTPVVAIAPLLIVILGTGDAPRLAITFLITFFPLVVAATTGMQATPKELIELSKSLRAKPNREIWQIRLPYAIPYIFSGLKVAITLAIIGAVIAEFVAAEEGLGYFIQFSTSFFNIPQAFASLVVLSGISLALFHSIKLIQKSFFSWSLDK</sequence>
<evidence type="ECO:0000313" key="10">
    <source>
        <dbReference type="Proteomes" id="UP000838160"/>
    </source>
</evidence>
<dbReference type="InterPro" id="IPR000515">
    <property type="entry name" value="MetI-like"/>
</dbReference>
<comment type="caution">
    <text evidence="9">The sequence shown here is derived from an EMBL/GenBank/DDBJ whole genome shotgun (WGS) entry which is preliminary data.</text>
</comment>
<feature type="transmembrane region" description="Helical" evidence="7">
    <location>
        <begin position="12"/>
        <end position="35"/>
    </location>
</feature>
<comment type="similarity">
    <text evidence="7">Belongs to the binding-protein-dependent transport system permease family.</text>
</comment>
<keyword evidence="10" id="KW-1185">Reference proteome</keyword>
<dbReference type="EMBL" id="CAKLCM010000003">
    <property type="protein sequence ID" value="CAH0530026.1"/>
    <property type="molecule type" value="Genomic_DNA"/>
</dbReference>
<evidence type="ECO:0000256" key="4">
    <source>
        <dbReference type="ARBA" id="ARBA00022692"/>
    </source>
</evidence>
<dbReference type="PANTHER" id="PTHR30151">
    <property type="entry name" value="ALKANE SULFONATE ABC TRANSPORTER-RELATED, MEMBRANE SUBUNIT"/>
    <property type="match status" value="1"/>
</dbReference>
<reference evidence="9" key="1">
    <citation type="submission" date="2021-12" db="EMBL/GenBank/DDBJ databases">
        <authorList>
            <person name="Rodrigo-Torres L."/>
            <person name="Arahal R. D."/>
            <person name="Lucena T."/>
        </authorList>
    </citation>
    <scope>NUCLEOTIDE SEQUENCE</scope>
    <source>
        <strain evidence="9">CECT 8226</strain>
    </source>
</reference>
<keyword evidence="5 7" id="KW-1133">Transmembrane helix</keyword>
<dbReference type="PANTHER" id="PTHR30151:SF20">
    <property type="entry name" value="ABC TRANSPORTER PERMEASE PROTEIN HI_0355-RELATED"/>
    <property type="match status" value="1"/>
</dbReference>